<dbReference type="Proteomes" id="UP001155128">
    <property type="component" value="Unassembled WGS sequence"/>
</dbReference>
<accession>A0A9X2J3X8</accession>
<dbReference type="PRINTS" id="PR00039">
    <property type="entry name" value="HTHLYSR"/>
</dbReference>
<dbReference type="GO" id="GO:0043565">
    <property type="term" value="F:sequence-specific DNA binding"/>
    <property type="evidence" value="ECO:0007669"/>
    <property type="project" value="TreeGrafter"/>
</dbReference>
<dbReference type="SUPFAM" id="SSF53850">
    <property type="entry name" value="Periplasmic binding protein-like II"/>
    <property type="match status" value="1"/>
</dbReference>
<sequence>MKSSLLAADWNHVRAFLATAEEGSFSAAARVLNSTQPTIGRQIAALEQDLGITLVERSGRGLMLTSAGEQLLDHVRAMGHAVTKISMIADGHAEEIVGTVTITATDLMAAAVLPEILRPLRETAPKLRILIDSANDTRDLMRREADIAIRHGRPDQPELIAKLIGQIGARLYASSNYLDRVGRPKTVADIAKLDFIGLPDPNRLLPSLEAMGIRMREENFVVSPQSATVVWEMVKAGYGMGMLPDTLCQKTPGIEQVFPGLPSLQVPAWLVTHRELRTSRKIRMVYDCLYDGLKRVLGSQPK</sequence>
<dbReference type="InterPro" id="IPR036390">
    <property type="entry name" value="WH_DNA-bd_sf"/>
</dbReference>
<protein>
    <submittedName>
        <fullName evidence="6">LysR family transcriptional regulator</fullName>
    </submittedName>
</protein>
<dbReference type="SUPFAM" id="SSF46785">
    <property type="entry name" value="Winged helix' DNA-binding domain"/>
    <property type="match status" value="1"/>
</dbReference>
<dbReference type="InterPro" id="IPR005119">
    <property type="entry name" value="LysR_subst-bd"/>
</dbReference>
<dbReference type="InterPro" id="IPR036388">
    <property type="entry name" value="WH-like_DNA-bd_sf"/>
</dbReference>
<organism evidence="6 7">
    <name type="scientific">Sphingomicrobium sediminis</name>
    <dbReference type="NCBI Taxonomy" id="2950949"/>
    <lineage>
        <taxon>Bacteria</taxon>
        <taxon>Pseudomonadati</taxon>
        <taxon>Pseudomonadota</taxon>
        <taxon>Alphaproteobacteria</taxon>
        <taxon>Sphingomonadales</taxon>
        <taxon>Sphingomonadaceae</taxon>
        <taxon>Sphingomicrobium</taxon>
    </lineage>
</organism>
<reference evidence="6" key="1">
    <citation type="submission" date="2022-06" db="EMBL/GenBank/DDBJ databases">
        <title>Sphingomicrobium sedimins sp. nov., a marine bacterium isolated from tidal flat.</title>
        <authorList>
            <person name="Kim C.-H."/>
            <person name="Yoo Y."/>
            <person name="Kim J.-J."/>
        </authorList>
    </citation>
    <scope>NUCLEOTIDE SEQUENCE</scope>
    <source>
        <strain evidence="6">GRR-S6-50</strain>
    </source>
</reference>
<dbReference type="PANTHER" id="PTHR30537:SF3">
    <property type="entry name" value="TRANSCRIPTIONAL REGULATORY PROTEIN"/>
    <property type="match status" value="1"/>
</dbReference>
<evidence type="ECO:0000256" key="4">
    <source>
        <dbReference type="ARBA" id="ARBA00023163"/>
    </source>
</evidence>
<evidence type="ECO:0000256" key="1">
    <source>
        <dbReference type="ARBA" id="ARBA00009437"/>
    </source>
</evidence>
<keyword evidence="4" id="KW-0804">Transcription</keyword>
<dbReference type="RefSeq" id="WP_252112061.1">
    <property type="nucleotide sequence ID" value="NZ_JAMSHT010000001.1"/>
</dbReference>
<dbReference type="PANTHER" id="PTHR30537">
    <property type="entry name" value="HTH-TYPE TRANSCRIPTIONAL REGULATOR"/>
    <property type="match status" value="1"/>
</dbReference>
<dbReference type="Gene3D" id="1.10.10.10">
    <property type="entry name" value="Winged helix-like DNA-binding domain superfamily/Winged helix DNA-binding domain"/>
    <property type="match status" value="1"/>
</dbReference>
<keyword evidence="2" id="KW-0805">Transcription regulation</keyword>
<gene>
    <name evidence="6" type="ORF">NDO55_02350</name>
</gene>
<keyword evidence="3" id="KW-0238">DNA-binding</keyword>
<dbReference type="Gene3D" id="3.40.190.290">
    <property type="match status" value="1"/>
</dbReference>
<evidence type="ECO:0000256" key="3">
    <source>
        <dbReference type="ARBA" id="ARBA00023125"/>
    </source>
</evidence>
<proteinExistence type="inferred from homology"/>
<evidence type="ECO:0000259" key="5">
    <source>
        <dbReference type="PROSITE" id="PS50931"/>
    </source>
</evidence>
<dbReference type="PROSITE" id="PS50931">
    <property type="entry name" value="HTH_LYSR"/>
    <property type="match status" value="1"/>
</dbReference>
<dbReference type="GO" id="GO:0006351">
    <property type="term" value="P:DNA-templated transcription"/>
    <property type="evidence" value="ECO:0007669"/>
    <property type="project" value="TreeGrafter"/>
</dbReference>
<dbReference type="GO" id="GO:0003700">
    <property type="term" value="F:DNA-binding transcription factor activity"/>
    <property type="evidence" value="ECO:0007669"/>
    <property type="project" value="InterPro"/>
</dbReference>
<evidence type="ECO:0000256" key="2">
    <source>
        <dbReference type="ARBA" id="ARBA00023015"/>
    </source>
</evidence>
<keyword evidence="7" id="KW-1185">Reference proteome</keyword>
<dbReference type="Pfam" id="PF03466">
    <property type="entry name" value="LysR_substrate"/>
    <property type="match status" value="1"/>
</dbReference>
<feature type="domain" description="HTH lysR-type" evidence="5">
    <location>
        <begin position="9"/>
        <end position="65"/>
    </location>
</feature>
<evidence type="ECO:0000313" key="7">
    <source>
        <dbReference type="Proteomes" id="UP001155128"/>
    </source>
</evidence>
<comment type="similarity">
    <text evidence="1">Belongs to the LysR transcriptional regulatory family.</text>
</comment>
<dbReference type="Pfam" id="PF00126">
    <property type="entry name" value="HTH_1"/>
    <property type="match status" value="1"/>
</dbReference>
<dbReference type="AlphaFoldDB" id="A0A9X2J3X8"/>
<dbReference type="InterPro" id="IPR058163">
    <property type="entry name" value="LysR-type_TF_proteobact-type"/>
</dbReference>
<evidence type="ECO:0000313" key="6">
    <source>
        <dbReference type="EMBL" id="MCM8556662.1"/>
    </source>
</evidence>
<dbReference type="InterPro" id="IPR000847">
    <property type="entry name" value="LysR_HTH_N"/>
</dbReference>
<dbReference type="EMBL" id="JAMSHT010000001">
    <property type="protein sequence ID" value="MCM8556662.1"/>
    <property type="molecule type" value="Genomic_DNA"/>
</dbReference>
<dbReference type="FunFam" id="1.10.10.10:FF:000001">
    <property type="entry name" value="LysR family transcriptional regulator"/>
    <property type="match status" value="1"/>
</dbReference>
<name>A0A9X2J3X8_9SPHN</name>
<comment type="caution">
    <text evidence="6">The sequence shown here is derived from an EMBL/GenBank/DDBJ whole genome shotgun (WGS) entry which is preliminary data.</text>
</comment>